<comment type="caution">
    <text evidence="2">The sequence shown here is derived from an EMBL/GenBank/DDBJ whole genome shotgun (WGS) entry which is preliminary data.</text>
</comment>
<feature type="region of interest" description="Disordered" evidence="1">
    <location>
        <begin position="386"/>
        <end position="405"/>
    </location>
</feature>
<feature type="compositionally biased region" description="Low complexity" evidence="1">
    <location>
        <begin position="30"/>
        <end position="61"/>
    </location>
</feature>
<keyword evidence="3" id="KW-1185">Reference proteome</keyword>
<dbReference type="Proteomes" id="UP000553632">
    <property type="component" value="Unassembled WGS sequence"/>
</dbReference>
<evidence type="ECO:0000313" key="3">
    <source>
        <dbReference type="Proteomes" id="UP000553632"/>
    </source>
</evidence>
<name>A0A7J6Q169_PEROL</name>
<feature type="region of interest" description="Disordered" evidence="1">
    <location>
        <begin position="284"/>
        <end position="303"/>
    </location>
</feature>
<feature type="region of interest" description="Disordered" evidence="1">
    <location>
        <begin position="112"/>
        <end position="154"/>
    </location>
</feature>
<dbReference type="AlphaFoldDB" id="A0A7J6Q169"/>
<feature type="compositionally biased region" description="Gly residues" evidence="1">
    <location>
        <begin position="392"/>
        <end position="405"/>
    </location>
</feature>
<accession>A0A7J6Q169</accession>
<evidence type="ECO:0000256" key="1">
    <source>
        <dbReference type="SAM" id="MobiDB-lite"/>
    </source>
</evidence>
<protein>
    <submittedName>
        <fullName evidence="2">Uncharacterized protein</fullName>
    </submittedName>
</protein>
<organism evidence="2 3">
    <name type="scientific">Perkinsus olseni</name>
    <name type="common">Perkinsus atlanticus</name>
    <dbReference type="NCBI Taxonomy" id="32597"/>
    <lineage>
        <taxon>Eukaryota</taxon>
        <taxon>Sar</taxon>
        <taxon>Alveolata</taxon>
        <taxon>Perkinsozoa</taxon>
        <taxon>Perkinsea</taxon>
        <taxon>Perkinsida</taxon>
        <taxon>Perkinsidae</taxon>
        <taxon>Perkinsus</taxon>
    </lineage>
</organism>
<reference evidence="2 3" key="1">
    <citation type="submission" date="2020-04" db="EMBL/GenBank/DDBJ databases">
        <title>Perkinsus olseni comparative genomics.</title>
        <authorList>
            <person name="Bogema D.R."/>
        </authorList>
    </citation>
    <scope>NUCLEOTIDE SEQUENCE [LARGE SCALE GENOMIC DNA]</scope>
    <source>
        <strain evidence="2 3">ATCC PRA-207</strain>
    </source>
</reference>
<gene>
    <name evidence="2" type="ORF">FOZ63_019826</name>
</gene>
<dbReference type="EMBL" id="JABANO010036345">
    <property type="protein sequence ID" value="KAF4701987.1"/>
    <property type="molecule type" value="Genomic_DNA"/>
</dbReference>
<evidence type="ECO:0000313" key="2">
    <source>
        <dbReference type="EMBL" id="KAF4701987.1"/>
    </source>
</evidence>
<sequence length="405" mass="43153">MTERVDGGHGLGTVVVLDLPFESYSKGEEQQQQQQHGPYQQQPSSSSQPQSPLCASSSSSSASTTTSITDEDPSLQTTTTTTATSLGHDLNVHQALESLTPVLLSELVNSVSSSLQPSPKGHRVIGNPSSVNGLNRLPCPPRSGVQSSNGGQLAFPVLTGSSEPHITWNPPSASAAPVCYDGLIEQSIAKPPIDPAVGTGCLGALLEELARPLRSPAVENVHSMITVNSTRKKDYSAPPGVWWLQFRQTLEESVRDREQMLLAKERGASEDEIRDLVITMKRLHPSPSPVRRPNSKRARSASTTATAAAKAVAEYGMDGLVASYEMDVSLFCINMKSLLVLTILLIVSTTAVVRNDGFLKPNDVDKFNSKLKHTAQVDALKDHYKSDDFHGGPSGDGGYAGGGGF</sequence>
<proteinExistence type="predicted"/>
<feature type="region of interest" description="Disordered" evidence="1">
    <location>
        <begin position="22"/>
        <end position="79"/>
    </location>
</feature>